<evidence type="ECO:0000313" key="2">
    <source>
        <dbReference type="Proteomes" id="UP000566071"/>
    </source>
</evidence>
<reference evidence="1 2" key="1">
    <citation type="submission" date="2020-05" db="EMBL/GenBank/DDBJ databases">
        <authorList>
            <person name="Khan S.A."/>
            <person name="Jeon C.O."/>
            <person name="Chun B.H."/>
        </authorList>
    </citation>
    <scope>NUCLEOTIDE SEQUENCE [LARGE SCALE GENOMIC DNA]</scope>
    <source>
        <strain evidence="1 2">S1162</strain>
    </source>
</reference>
<name>A0ABX1W388_9SPHI</name>
<evidence type="ECO:0000313" key="1">
    <source>
        <dbReference type="EMBL" id="NNU33709.1"/>
    </source>
</evidence>
<proteinExistence type="predicted"/>
<accession>A0ABX1W388</accession>
<gene>
    <name evidence="1" type="ORF">HK413_05290</name>
</gene>
<dbReference type="RefSeq" id="WP_175269393.1">
    <property type="nucleotide sequence ID" value="NZ_JABFCR010000017.1"/>
</dbReference>
<dbReference type="Proteomes" id="UP000566071">
    <property type="component" value="Unassembled WGS sequence"/>
</dbReference>
<protein>
    <submittedName>
        <fullName evidence="1">Uncharacterized protein</fullName>
    </submittedName>
</protein>
<dbReference type="EMBL" id="JABFCR010000017">
    <property type="protein sequence ID" value="NNU33709.1"/>
    <property type="molecule type" value="Genomic_DNA"/>
</dbReference>
<keyword evidence="2" id="KW-1185">Reference proteome</keyword>
<sequence>MDDLVREFQKKLNSYLTPVVRKNEDDHEADAKQARQMVETWYDWIQELFCDAVGVEIGGATYARAFSFYLRMQGRSAFYRPEKDLFNSSHPVTRLRILFIVRRCRELGLSQEANDLENEWNTISIALAAPEDYYGFYEKKWENDVYQALDDMVTEAAPIKFTDYTADPSSWIGLIHSAGRNLNVIPLIIKTGNNLQLGTSYILLHEQRASTC</sequence>
<comment type="caution">
    <text evidence="1">The sequence shown here is derived from an EMBL/GenBank/DDBJ whole genome shotgun (WGS) entry which is preliminary data.</text>
</comment>
<organism evidence="1 2">
    <name type="scientific">Mucilaginibacter humi</name>
    <dbReference type="NCBI Taxonomy" id="2732510"/>
    <lineage>
        <taxon>Bacteria</taxon>
        <taxon>Pseudomonadati</taxon>
        <taxon>Bacteroidota</taxon>
        <taxon>Sphingobacteriia</taxon>
        <taxon>Sphingobacteriales</taxon>
        <taxon>Sphingobacteriaceae</taxon>
        <taxon>Mucilaginibacter</taxon>
    </lineage>
</organism>